<keyword evidence="3" id="KW-1185">Reference proteome</keyword>
<reference evidence="2 3" key="1">
    <citation type="journal article" date="2007" name="Science">
        <title>Sea anemone genome reveals ancestral eumetazoan gene repertoire and genomic organization.</title>
        <authorList>
            <person name="Putnam N.H."/>
            <person name="Srivastava M."/>
            <person name="Hellsten U."/>
            <person name="Dirks B."/>
            <person name="Chapman J."/>
            <person name="Salamov A."/>
            <person name="Terry A."/>
            <person name="Shapiro H."/>
            <person name="Lindquist E."/>
            <person name="Kapitonov V.V."/>
            <person name="Jurka J."/>
            <person name="Genikhovich G."/>
            <person name="Grigoriev I.V."/>
            <person name="Lucas S.M."/>
            <person name="Steele R.E."/>
            <person name="Finnerty J.R."/>
            <person name="Technau U."/>
            <person name="Martindale M.Q."/>
            <person name="Rokhsar D.S."/>
        </authorList>
    </citation>
    <scope>NUCLEOTIDE SEQUENCE [LARGE SCALE GENOMIC DNA]</scope>
    <source>
        <strain evidence="3">CH2 X CH6</strain>
    </source>
</reference>
<dbReference type="EMBL" id="DS469547">
    <property type="protein sequence ID" value="EDO44168.1"/>
    <property type="molecule type" value="Genomic_DNA"/>
</dbReference>
<protein>
    <submittedName>
        <fullName evidence="2">Uncharacterized protein</fullName>
    </submittedName>
</protein>
<dbReference type="Proteomes" id="UP000001593">
    <property type="component" value="Unassembled WGS sequence"/>
</dbReference>
<feature type="chain" id="PRO_5002712144" evidence="1">
    <location>
        <begin position="25"/>
        <end position="164"/>
    </location>
</feature>
<keyword evidence="1" id="KW-0732">Signal</keyword>
<sequence length="164" mass="18698">MDVPSQALLCLFAVLAGFTDYSKRRENVIETLENVENFVKGIKEIMIADRQHGNPQVTASSVFPWIVRIATYSADVDIFDKFKLITLKCVHIHGIRKKSKRKKDKKEVADLIAKEKQAEKERDSPLSSFSAYVFFPFPVLIPIGSKKAGFTYFLYISLTFSTRN</sequence>
<evidence type="ECO:0000313" key="2">
    <source>
        <dbReference type="EMBL" id="EDO44168.1"/>
    </source>
</evidence>
<accession>A7RWH1</accession>
<organism evidence="2 3">
    <name type="scientific">Nematostella vectensis</name>
    <name type="common">Starlet sea anemone</name>
    <dbReference type="NCBI Taxonomy" id="45351"/>
    <lineage>
        <taxon>Eukaryota</taxon>
        <taxon>Metazoa</taxon>
        <taxon>Cnidaria</taxon>
        <taxon>Anthozoa</taxon>
        <taxon>Hexacorallia</taxon>
        <taxon>Actiniaria</taxon>
        <taxon>Edwardsiidae</taxon>
        <taxon>Nematostella</taxon>
    </lineage>
</organism>
<dbReference type="HOGENOM" id="CLU_1621000_0_0_1"/>
<dbReference type="AlphaFoldDB" id="A7RWH1"/>
<feature type="signal peptide" evidence="1">
    <location>
        <begin position="1"/>
        <end position="24"/>
    </location>
</feature>
<proteinExistence type="predicted"/>
<name>A7RWH1_NEMVE</name>
<evidence type="ECO:0000256" key="1">
    <source>
        <dbReference type="SAM" id="SignalP"/>
    </source>
</evidence>
<dbReference type="InParanoid" id="A7RWH1"/>
<evidence type="ECO:0000313" key="3">
    <source>
        <dbReference type="Proteomes" id="UP000001593"/>
    </source>
</evidence>
<gene>
    <name evidence="2" type="ORF">NEMVEDRAFT_v1g241169</name>
</gene>